<proteinExistence type="predicted"/>
<dbReference type="Proteomes" id="UP001597307">
    <property type="component" value="Unassembled WGS sequence"/>
</dbReference>
<feature type="transmembrane region" description="Helical" evidence="5">
    <location>
        <begin position="6"/>
        <end position="28"/>
    </location>
</feature>
<accession>A0ABW4Q666</accession>
<evidence type="ECO:0000259" key="6">
    <source>
        <dbReference type="Pfam" id="PF00924"/>
    </source>
</evidence>
<evidence type="ECO:0000256" key="4">
    <source>
        <dbReference type="ARBA" id="ARBA00023136"/>
    </source>
</evidence>
<dbReference type="InterPro" id="IPR010920">
    <property type="entry name" value="LSM_dom_sf"/>
</dbReference>
<evidence type="ECO:0000313" key="7">
    <source>
        <dbReference type="EMBL" id="MFD1846054.1"/>
    </source>
</evidence>
<gene>
    <name evidence="7" type="ORF">ACFSFX_05525</name>
</gene>
<keyword evidence="3 5" id="KW-1133">Transmembrane helix</keyword>
<sequence>MDELVNVLAPVVGVAAALIAAVLLAAIVRRIAVRTLRKVPAIQGASRRALNPVRLVLAIVGARIALGVTAADNDWFAPVDYALVLALIGAVAWLVASLLLVFEAVALRKYGRDTVDHGRMRRLKTQIMLARRVGVALVITFALASVLLTIPEVRALGAGILASAGLISIVAGLAVQSSLANVFAGVQLAFTDALRIDDTVFVEEQLGTVEEITMTYVVVKVWDDRRIILPSTYFTTTPFENWTRSRSELLGTVDLDLDWRVPIESMRAHLVAILDKTTLWDGRTSTLQITQATDGMVRARVLVSAVDNDALWDLKCLIRESMVVFLQTHHREALPRQRWEAVHPPQPAALGPGA</sequence>
<comment type="subcellular location">
    <subcellularLocation>
        <location evidence="1">Membrane</location>
    </subcellularLocation>
</comment>
<evidence type="ECO:0000256" key="2">
    <source>
        <dbReference type="ARBA" id="ARBA00022692"/>
    </source>
</evidence>
<feature type="transmembrane region" description="Helical" evidence="5">
    <location>
        <begin position="49"/>
        <end position="69"/>
    </location>
</feature>
<dbReference type="InterPro" id="IPR006685">
    <property type="entry name" value="MscS_channel_2nd"/>
</dbReference>
<feature type="transmembrane region" description="Helical" evidence="5">
    <location>
        <begin position="156"/>
        <end position="175"/>
    </location>
</feature>
<evidence type="ECO:0000256" key="3">
    <source>
        <dbReference type="ARBA" id="ARBA00022989"/>
    </source>
</evidence>
<evidence type="ECO:0000256" key="5">
    <source>
        <dbReference type="SAM" id="Phobius"/>
    </source>
</evidence>
<dbReference type="InterPro" id="IPR023408">
    <property type="entry name" value="MscS_beta-dom_sf"/>
</dbReference>
<protein>
    <submittedName>
        <fullName evidence="7">Mechanosensitive ion channel family protein</fullName>
    </submittedName>
</protein>
<dbReference type="PANTHER" id="PTHR30566">
    <property type="entry name" value="YNAI-RELATED MECHANOSENSITIVE ION CHANNEL"/>
    <property type="match status" value="1"/>
</dbReference>
<evidence type="ECO:0000313" key="8">
    <source>
        <dbReference type="Proteomes" id="UP001597307"/>
    </source>
</evidence>
<keyword evidence="4 5" id="KW-0472">Membrane</keyword>
<reference evidence="8" key="1">
    <citation type="journal article" date="2019" name="Int. J. Syst. Evol. Microbiol.">
        <title>The Global Catalogue of Microorganisms (GCM) 10K type strain sequencing project: providing services to taxonomists for standard genome sequencing and annotation.</title>
        <authorList>
            <consortium name="The Broad Institute Genomics Platform"/>
            <consortium name="The Broad Institute Genome Sequencing Center for Infectious Disease"/>
            <person name="Wu L."/>
            <person name="Ma J."/>
        </authorList>
    </citation>
    <scope>NUCLEOTIDE SEQUENCE [LARGE SCALE GENOMIC DNA]</scope>
    <source>
        <strain evidence="8">JCM 11496</strain>
    </source>
</reference>
<keyword evidence="8" id="KW-1185">Reference proteome</keyword>
<dbReference type="Pfam" id="PF00924">
    <property type="entry name" value="MS_channel_2nd"/>
    <property type="match status" value="1"/>
</dbReference>
<comment type="caution">
    <text evidence="7">The sequence shown here is derived from an EMBL/GenBank/DDBJ whole genome shotgun (WGS) entry which is preliminary data.</text>
</comment>
<organism evidence="7 8">
    <name type="scientific">Arthrobacter flavus</name>
    <dbReference type="NCBI Taxonomy" id="95172"/>
    <lineage>
        <taxon>Bacteria</taxon>
        <taxon>Bacillati</taxon>
        <taxon>Actinomycetota</taxon>
        <taxon>Actinomycetes</taxon>
        <taxon>Micrococcales</taxon>
        <taxon>Micrococcaceae</taxon>
        <taxon>Arthrobacter</taxon>
    </lineage>
</organism>
<evidence type="ECO:0000256" key="1">
    <source>
        <dbReference type="ARBA" id="ARBA00004370"/>
    </source>
</evidence>
<dbReference type="Gene3D" id="2.30.30.60">
    <property type="match status" value="1"/>
</dbReference>
<dbReference type="EMBL" id="JBHUGA010000011">
    <property type="protein sequence ID" value="MFD1846054.1"/>
    <property type="molecule type" value="Genomic_DNA"/>
</dbReference>
<feature type="transmembrane region" description="Helical" evidence="5">
    <location>
        <begin position="129"/>
        <end position="150"/>
    </location>
</feature>
<dbReference type="PANTHER" id="PTHR30566:SF25">
    <property type="entry name" value="INNER MEMBRANE PROTEIN"/>
    <property type="match status" value="1"/>
</dbReference>
<dbReference type="RefSeq" id="WP_343880256.1">
    <property type="nucleotide sequence ID" value="NZ_BAAAIJ010000047.1"/>
</dbReference>
<dbReference type="Gene3D" id="1.10.287.1260">
    <property type="match status" value="1"/>
</dbReference>
<feature type="domain" description="Mechanosensitive ion channel MscS" evidence="6">
    <location>
        <begin position="178"/>
        <end position="244"/>
    </location>
</feature>
<keyword evidence="2 5" id="KW-0812">Transmembrane</keyword>
<name>A0ABW4Q666_9MICC</name>
<feature type="transmembrane region" description="Helical" evidence="5">
    <location>
        <begin position="81"/>
        <end position="102"/>
    </location>
</feature>
<dbReference type="SUPFAM" id="SSF50182">
    <property type="entry name" value="Sm-like ribonucleoproteins"/>
    <property type="match status" value="1"/>
</dbReference>